<gene>
    <name evidence="2" type="ORF">OJ253_1142</name>
</gene>
<proteinExistence type="predicted"/>
<organism evidence="2">
    <name type="scientific">Cryptosporidium canis</name>
    <dbReference type="NCBI Taxonomy" id="195482"/>
    <lineage>
        <taxon>Eukaryota</taxon>
        <taxon>Sar</taxon>
        <taxon>Alveolata</taxon>
        <taxon>Apicomplexa</taxon>
        <taxon>Conoidasida</taxon>
        <taxon>Coccidia</taxon>
        <taxon>Eucoccidiorida</taxon>
        <taxon>Eimeriorina</taxon>
        <taxon>Cryptosporidiidae</taxon>
        <taxon>Cryptosporidium</taxon>
    </lineage>
</organism>
<feature type="region of interest" description="Disordered" evidence="1">
    <location>
        <begin position="1"/>
        <end position="44"/>
    </location>
</feature>
<evidence type="ECO:0000313" key="2">
    <source>
        <dbReference type="EMBL" id="KAJ1610660.1"/>
    </source>
</evidence>
<feature type="compositionally biased region" description="Polar residues" evidence="1">
    <location>
        <begin position="23"/>
        <end position="38"/>
    </location>
</feature>
<dbReference type="OrthoDB" id="339907at2759"/>
<accession>A0A9D5DI25</accession>
<dbReference type="Proteomes" id="UP001067231">
    <property type="component" value="Unassembled WGS sequence"/>
</dbReference>
<dbReference type="AlphaFoldDB" id="A0A9D5DI25"/>
<name>A0A9D5DI25_9CRYT</name>
<comment type="caution">
    <text evidence="2">The sequence shown here is derived from an EMBL/GenBank/DDBJ whole genome shotgun (WGS) entry which is preliminary data.</text>
</comment>
<sequence>MSTEESFQQLRDGRQLAIDQPSRVASSSQSWGEGTSNQRPRESLGAEQVQELKDLLLRREYKESLELLLGYYYDGRVIDSWVESLIPEKIVYKYENAEVLSSVDSHLYDVPGIVMLSYIIHCYICKNDIFGALQPIKSFERACFGPRASENSRDYHHEAGDSSSQQFVSWCDSFSLKSVIQWSKGIIKHDLRIRRHFLRLIDIYYFFRIQVIFWRLAMYKTYHFPSITVFQPEGKYGKEVSENIKIDDYLTFYDQAVDELHILVDEIDYILDLFKDYDRQVSENWLFKYKVALLILVEALTLKDYYREAIRLLENSMQKHFAGDISLYSLIARISLQYGNFPQVYSTLNIMEERLQHPKFNTNVNIAHYRFTLGLLNMAQDDPVTASLNFNTSAALYKELTISLNKEYLLPCSVSFNNLSVASFYSSKLPNSVSILENQIYNQANFFLNSQQLFATNFKNLKTLYQFSSDKDKLINELRRISKSSLRYSILMN</sequence>
<evidence type="ECO:0000256" key="1">
    <source>
        <dbReference type="SAM" id="MobiDB-lite"/>
    </source>
</evidence>
<reference evidence="2" key="1">
    <citation type="submission" date="2022-10" db="EMBL/GenBank/DDBJ databases">
        <title>Adaptive evolution leads to modifications in subtelomeric GC content in a zoonotic Cryptosporidium species.</title>
        <authorList>
            <person name="Li J."/>
            <person name="Feng Y."/>
            <person name="Xiao L."/>
        </authorList>
    </citation>
    <scope>NUCLEOTIDE SEQUENCE</scope>
    <source>
        <strain evidence="2">33844</strain>
    </source>
</reference>
<protein>
    <submittedName>
        <fullName evidence="2">Uncharacterized protein</fullName>
    </submittedName>
</protein>
<dbReference type="EMBL" id="JAPCXC010000023">
    <property type="protein sequence ID" value="KAJ1610660.1"/>
    <property type="molecule type" value="Genomic_DNA"/>
</dbReference>